<reference evidence="1 2" key="2">
    <citation type="submission" date="2007-11" db="EMBL/GenBank/DDBJ databases">
        <authorList>
            <person name="Fulton L."/>
            <person name="Clifton S."/>
            <person name="Fulton B."/>
            <person name="Xu J."/>
            <person name="Minx P."/>
            <person name="Pepin K.H."/>
            <person name="Johnson M."/>
            <person name="Thiruvilangam P."/>
            <person name="Bhonagiri V."/>
            <person name="Nash W.E."/>
            <person name="Mardis E.R."/>
            <person name="Wilson R.K."/>
        </authorList>
    </citation>
    <scope>NUCLEOTIDE SEQUENCE [LARGE SCALE GENOMIC DNA]</scope>
    <source>
        <strain evidence="1 2">ATCC 43183</strain>
    </source>
</reference>
<name>B0NL92_BACSE</name>
<sequence length="77" mass="9077">MVQSLKVILWGEEIGRLAWDARRRLSYFMYNPVFLKKGLNISPLAAPVDGSRGLNLYGEKRLRFIKKIQMNFIYRQT</sequence>
<dbReference type="AlphaFoldDB" id="B0NL92"/>
<dbReference type="eggNOG" id="COG3550">
    <property type="taxonomic scope" value="Bacteria"/>
</dbReference>
<reference evidence="1 2" key="1">
    <citation type="submission" date="2007-11" db="EMBL/GenBank/DDBJ databases">
        <title>Draft genome sequence of Bacteroides stercoris(ATCC 43183).</title>
        <authorList>
            <person name="Sudarsanam P."/>
            <person name="Ley R."/>
            <person name="Guruge J."/>
            <person name="Turnbaugh P.J."/>
            <person name="Mahowald M."/>
            <person name="Liep D."/>
            <person name="Gordon J."/>
        </authorList>
    </citation>
    <scope>NUCLEOTIDE SEQUENCE [LARGE SCALE GENOMIC DNA]</scope>
    <source>
        <strain evidence="1 2">ATCC 43183</strain>
    </source>
</reference>
<proteinExistence type="predicted"/>
<dbReference type="EMBL" id="ABFZ02000012">
    <property type="protein sequence ID" value="EDS16819.1"/>
    <property type="molecule type" value="Genomic_DNA"/>
</dbReference>
<evidence type="ECO:0000313" key="1">
    <source>
        <dbReference type="EMBL" id="EDS16819.1"/>
    </source>
</evidence>
<comment type="caution">
    <text evidence="1">The sequence shown here is derived from an EMBL/GenBank/DDBJ whole genome shotgun (WGS) entry which is preliminary data.</text>
</comment>
<gene>
    <name evidence="1" type="ORF">BACSTE_00213</name>
</gene>
<dbReference type="Proteomes" id="UP000004713">
    <property type="component" value="Unassembled WGS sequence"/>
</dbReference>
<accession>B0NL92</accession>
<dbReference type="HOGENOM" id="CLU_2630849_0_0_10"/>
<protein>
    <submittedName>
        <fullName evidence="1">Toxin-antitoxin system, toxin component, HipA family</fullName>
    </submittedName>
</protein>
<evidence type="ECO:0000313" key="2">
    <source>
        <dbReference type="Proteomes" id="UP000004713"/>
    </source>
</evidence>
<organism evidence="1 2">
    <name type="scientific">Bacteroides stercoris ATCC 43183</name>
    <dbReference type="NCBI Taxonomy" id="449673"/>
    <lineage>
        <taxon>Bacteria</taxon>
        <taxon>Pseudomonadati</taxon>
        <taxon>Bacteroidota</taxon>
        <taxon>Bacteroidia</taxon>
        <taxon>Bacteroidales</taxon>
        <taxon>Bacteroidaceae</taxon>
        <taxon>Bacteroides</taxon>
    </lineage>
</organism>